<name>A0ABV5AIL5_9BACL</name>
<sequence>MGHQHPNRFSVIAIPTEDDDSLSERLGLISHVLLTLMGKAVRLYEEDDPLEALQPSRASGSEGEGR</sequence>
<evidence type="ECO:0000313" key="3">
    <source>
        <dbReference type="Proteomes" id="UP001579974"/>
    </source>
</evidence>
<dbReference type="EMBL" id="JBDXSU010000017">
    <property type="protein sequence ID" value="MFB5192110.1"/>
    <property type="molecule type" value="Genomic_DNA"/>
</dbReference>
<keyword evidence="3" id="KW-1185">Reference proteome</keyword>
<dbReference type="Proteomes" id="UP001579974">
    <property type="component" value="Unassembled WGS sequence"/>
</dbReference>
<comment type="caution">
    <text evidence="2">The sequence shown here is derived from an EMBL/GenBank/DDBJ whole genome shotgun (WGS) entry which is preliminary data.</text>
</comment>
<organism evidence="2 3">
    <name type="scientific">Alicyclobacillus fastidiosus</name>
    <dbReference type="NCBI Taxonomy" id="392011"/>
    <lineage>
        <taxon>Bacteria</taxon>
        <taxon>Bacillati</taxon>
        <taxon>Bacillota</taxon>
        <taxon>Bacilli</taxon>
        <taxon>Bacillales</taxon>
        <taxon>Alicyclobacillaceae</taxon>
        <taxon>Alicyclobacillus</taxon>
    </lineage>
</organism>
<dbReference type="RefSeq" id="WP_368780937.1">
    <property type="nucleotide sequence ID" value="NZ_CP162940.1"/>
</dbReference>
<proteinExistence type="predicted"/>
<gene>
    <name evidence="2" type="ORF">KKP3000_000904</name>
</gene>
<feature type="region of interest" description="Disordered" evidence="1">
    <location>
        <begin position="47"/>
        <end position="66"/>
    </location>
</feature>
<accession>A0ABV5AIL5</accession>
<evidence type="ECO:0000256" key="1">
    <source>
        <dbReference type="SAM" id="MobiDB-lite"/>
    </source>
</evidence>
<evidence type="ECO:0000313" key="2">
    <source>
        <dbReference type="EMBL" id="MFB5192110.1"/>
    </source>
</evidence>
<protein>
    <submittedName>
        <fullName evidence="2">Uncharacterized protein</fullName>
    </submittedName>
</protein>
<reference evidence="2 3" key="1">
    <citation type="journal article" date="2024" name="Int. J. Mol. Sci.">
        <title>Exploration of Alicyclobacillus spp. Genome in Search of Antibiotic Resistance.</title>
        <authorList>
            <person name="Bucka-Kolendo J."/>
            <person name="Kiousi D.E."/>
            <person name="Dekowska A."/>
            <person name="Mikolajczuk-Szczyrba A."/>
            <person name="Karadedos D.M."/>
            <person name="Michael P."/>
            <person name="Galanis A."/>
            <person name="Sokolowska B."/>
        </authorList>
    </citation>
    <scope>NUCLEOTIDE SEQUENCE [LARGE SCALE GENOMIC DNA]</scope>
    <source>
        <strain evidence="2 3">KKP 3000</strain>
    </source>
</reference>